<sequence>MGESDKYHYQTWPAFEQEDSDLDTNDLQVILLSYSLEIVQQPLRARMCGFGDKDRRNVTPAPVLKLVAKTSDGRLVSASQLSKQAFVVTADLWHEDEVTERNLVLISSIPSSRTAAYSHQQASSTIVEGLDIQDDTAAASNSSRMNLRNVIHDSGPVAPAPSATAPLSSPVSPPSGRTRPMRMPSSKNTRAFQAKSKASREMHEDEDVVEPEVTAEMEYDELESHRDTDSYEEEYLQELRELERNPDAAASRRQQLSTRNLVGQIAVSGQIAPGLDDDMSHIWFAFSILSIRTEGFFKIRFCLTDIMRIPQGGQSETICQVFSNTIHVQTPKKFEGTCDNNRIAIHLNKNCIRIPARKDEKKQNKNNKSTLA</sequence>
<reference evidence="7" key="1">
    <citation type="journal article" date="2020" name="Fungal Divers.">
        <title>Resolving the Mortierellaceae phylogeny through synthesis of multi-gene phylogenetics and phylogenomics.</title>
        <authorList>
            <person name="Vandepol N."/>
            <person name="Liber J."/>
            <person name="Desiro A."/>
            <person name="Na H."/>
            <person name="Kennedy M."/>
            <person name="Barry K."/>
            <person name="Grigoriev I.V."/>
            <person name="Miller A.N."/>
            <person name="O'Donnell K."/>
            <person name="Stajich J.E."/>
            <person name="Bonito G."/>
        </authorList>
    </citation>
    <scope>NUCLEOTIDE SEQUENCE</scope>
    <source>
        <strain evidence="7">CK1249</strain>
    </source>
</reference>
<evidence type="ECO:0000256" key="2">
    <source>
        <dbReference type="ARBA" id="ARBA00023015"/>
    </source>
</evidence>
<comment type="subcellular location">
    <subcellularLocation>
        <location evidence="1">Nucleus</location>
    </subcellularLocation>
</comment>
<evidence type="ECO:0000256" key="1">
    <source>
        <dbReference type="ARBA" id="ARBA00004123"/>
    </source>
</evidence>
<keyword evidence="3" id="KW-0804">Transcription</keyword>
<dbReference type="InterPro" id="IPR037525">
    <property type="entry name" value="Velvet_dom"/>
</dbReference>
<evidence type="ECO:0000256" key="4">
    <source>
        <dbReference type="ARBA" id="ARBA00023242"/>
    </source>
</evidence>
<feature type="region of interest" description="Disordered" evidence="5">
    <location>
        <begin position="151"/>
        <end position="230"/>
    </location>
</feature>
<evidence type="ECO:0000259" key="6">
    <source>
        <dbReference type="PROSITE" id="PS51821"/>
    </source>
</evidence>
<dbReference type="AlphaFoldDB" id="A0A9P6J8F7"/>
<evidence type="ECO:0000313" key="7">
    <source>
        <dbReference type="EMBL" id="KAF9963025.1"/>
    </source>
</evidence>
<feature type="compositionally biased region" description="Acidic residues" evidence="5">
    <location>
        <begin position="204"/>
        <end position="221"/>
    </location>
</feature>
<dbReference type="EMBL" id="JAAAHY010000503">
    <property type="protein sequence ID" value="KAF9963025.1"/>
    <property type="molecule type" value="Genomic_DNA"/>
</dbReference>
<evidence type="ECO:0000256" key="3">
    <source>
        <dbReference type="ARBA" id="ARBA00023163"/>
    </source>
</evidence>
<feature type="compositionally biased region" description="Low complexity" evidence="5">
    <location>
        <begin position="154"/>
        <end position="176"/>
    </location>
</feature>
<dbReference type="InterPro" id="IPR021740">
    <property type="entry name" value="Velvet"/>
</dbReference>
<dbReference type="PROSITE" id="PS51821">
    <property type="entry name" value="VELVET"/>
    <property type="match status" value="1"/>
</dbReference>
<dbReference type="Gene3D" id="2.60.40.3960">
    <property type="entry name" value="Velvet domain"/>
    <property type="match status" value="2"/>
</dbReference>
<dbReference type="PANTHER" id="PTHR33572">
    <property type="entry name" value="SPORE DEVELOPMENT REGULATOR VOSA"/>
    <property type="match status" value="1"/>
</dbReference>
<protein>
    <recommendedName>
        <fullName evidence="6">Velvet domain-containing protein</fullName>
    </recommendedName>
</protein>
<evidence type="ECO:0000256" key="5">
    <source>
        <dbReference type="SAM" id="MobiDB-lite"/>
    </source>
</evidence>
<accession>A0A9P6J8F7</accession>
<feature type="domain" description="Velvet" evidence="6">
    <location>
        <begin position="29"/>
        <end position="357"/>
    </location>
</feature>
<proteinExistence type="predicted"/>
<dbReference type="Pfam" id="PF11754">
    <property type="entry name" value="Velvet"/>
    <property type="match status" value="1"/>
</dbReference>
<dbReference type="GO" id="GO:0005634">
    <property type="term" value="C:nucleus"/>
    <property type="evidence" value="ECO:0007669"/>
    <property type="project" value="UniProtKB-SubCell"/>
</dbReference>
<dbReference type="PANTHER" id="PTHR33572:SF3">
    <property type="entry name" value="VELVET COMPLEX SUBUNIT B"/>
    <property type="match status" value="1"/>
</dbReference>
<dbReference type="InterPro" id="IPR038491">
    <property type="entry name" value="Velvet_dom_sf"/>
</dbReference>
<organism evidence="7 8">
    <name type="scientific">Mortierella alpina</name>
    <name type="common">Oleaginous fungus</name>
    <name type="synonym">Mortierella renispora</name>
    <dbReference type="NCBI Taxonomy" id="64518"/>
    <lineage>
        <taxon>Eukaryota</taxon>
        <taxon>Fungi</taxon>
        <taxon>Fungi incertae sedis</taxon>
        <taxon>Mucoromycota</taxon>
        <taxon>Mortierellomycotina</taxon>
        <taxon>Mortierellomycetes</taxon>
        <taxon>Mortierellales</taxon>
        <taxon>Mortierellaceae</taxon>
        <taxon>Mortierella</taxon>
    </lineage>
</organism>
<keyword evidence="4" id="KW-0539">Nucleus</keyword>
<dbReference type="OrthoDB" id="5599552at2759"/>
<name>A0A9P6J8F7_MORAP</name>
<gene>
    <name evidence="7" type="ORF">BGZ70_007718</name>
</gene>
<keyword evidence="8" id="KW-1185">Reference proteome</keyword>
<dbReference type="Proteomes" id="UP000738359">
    <property type="component" value="Unassembled WGS sequence"/>
</dbReference>
<evidence type="ECO:0000313" key="8">
    <source>
        <dbReference type="Proteomes" id="UP000738359"/>
    </source>
</evidence>
<keyword evidence="2" id="KW-0805">Transcription regulation</keyword>
<comment type="caution">
    <text evidence="7">The sequence shown here is derived from an EMBL/GenBank/DDBJ whole genome shotgun (WGS) entry which is preliminary data.</text>
</comment>